<comment type="caution">
    <text evidence="3">The sequence shown here is derived from an EMBL/GenBank/DDBJ whole genome shotgun (WGS) entry which is preliminary data.</text>
</comment>
<feature type="region of interest" description="Disordered" evidence="1">
    <location>
        <begin position="108"/>
        <end position="130"/>
    </location>
</feature>
<dbReference type="PROSITE" id="PS50011">
    <property type="entry name" value="PROTEIN_KINASE_DOM"/>
    <property type="match status" value="1"/>
</dbReference>
<dbReference type="GO" id="GO:0004713">
    <property type="term" value="F:protein tyrosine kinase activity"/>
    <property type="evidence" value="ECO:0007669"/>
    <property type="project" value="InterPro"/>
</dbReference>
<sequence length="176" mass="19732">MINRKLSLPVPKQHTIARQVAEALTFLHERNVIHGRLNSKNVLLDREFSAKLSLFAIFHHAQLSPLDMEAAMFVAPEVRRGERPTDKADVYSFGVILVELDSEETPLANSKRTSSLMHQTTAEGVSPTTRRTGFRFSTTCSSMMKEIVMACLERDPELRPTMAEISSSLKTGEMTL</sequence>
<feature type="compositionally biased region" description="Polar residues" evidence="1">
    <location>
        <begin position="108"/>
        <end position="127"/>
    </location>
</feature>
<dbReference type="InterPro" id="IPR000719">
    <property type="entry name" value="Prot_kinase_dom"/>
</dbReference>
<dbReference type="PANTHER" id="PTHR44329">
    <property type="entry name" value="SERINE/THREONINE-PROTEIN KINASE TNNI3K-RELATED"/>
    <property type="match status" value="1"/>
</dbReference>
<dbReference type="GO" id="GO:0005524">
    <property type="term" value="F:ATP binding"/>
    <property type="evidence" value="ECO:0007669"/>
    <property type="project" value="InterPro"/>
</dbReference>
<dbReference type="PANTHER" id="PTHR44329:SF214">
    <property type="entry name" value="PROTEIN KINASE DOMAIN-CONTAINING PROTEIN"/>
    <property type="match status" value="1"/>
</dbReference>
<dbReference type="GO" id="GO:0004674">
    <property type="term" value="F:protein serine/threonine kinase activity"/>
    <property type="evidence" value="ECO:0007669"/>
    <property type="project" value="TreeGrafter"/>
</dbReference>
<dbReference type="AlphaFoldDB" id="A0AAV2Z8T8"/>
<evidence type="ECO:0000313" key="3">
    <source>
        <dbReference type="EMBL" id="DBA03157.1"/>
    </source>
</evidence>
<dbReference type="EMBL" id="DAKRPA010000022">
    <property type="protein sequence ID" value="DBA03157.1"/>
    <property type="molecule type" value="Genomic_DNA"/>
</dbReference>
<dbReference type="InterPro" id="IPR020635">
    <property type="entry name" value="Tyr_kinase_cat_dom"/>
</dbReference>
<name>A0AAV2Z8T8_9STRA</name>
<proteinExistence type="predicted"/>
<evidence type="ECO:0000256" key="1">
    <source>
        <dbReference type="SAM" id="MobiDB-lite"/>
    </source>
</evidence>
<dbReference type="Proteomes" id="UP001146120">
    <property type="component" value="Unassembled WGS sequence"/>
</dbReference>
<dbReference type="SMART" id="SM00219">
    <property type="entry name" value="TyrKc"/>
    <property type="match status" value="1"/>
</dbReference>
<keyword evidence="4" id="KW-1185">Reference proteome</keyword>
<reference evidence="3" key="2">
    <citation type="journal article" date="2023" name="Microbiol Resour">
        <title>Decontamination and Annotation of the Draft Genome Sequence of the Oomycete Lagenidium giganteum ARSEF 373.</title>
        <authorList>
            <person name="Morgan W.R."/>
            <person name="Tartar A."/>
        </authorList>
    </citation>
    <scope>NUCLEOTIDE SEQUENCE</scope>
    <source>
        <strain evidence="3">ARSEF 373</strain>
    </source>
</reference>
<dbReference type="InterPro" id="IPR011009">
    <property type="entry name" value="Kinase-like_dom_sf"/>
</dbReference>
<dbReference type="InterPro" id="IPR001245">
    <property type="entry name" value="Ser-Thr/Tyr_kinase_cat_dom"/>
</dbReference>
<reference evidence="3" key="1">
    <citation type="submission" date="2022-11" db="EMBL/GenBank/DDBJ databases">
        <authorList>
            <person name="Morgan W.R."/>
            <person name="Tartar A."/>
        </authorList>
    </citation>
    <scope>NUCLEOTIDE SEQUENCE</scope>
    <source>
        <strain evidence="3">ARSEF 373</strain>
    </source>
</reference>
<dbReference type="SUPFAM" id="SSF56112">
    <property type="entry name" value="Protein kinase-like (PK-like)"/>
    <property type="match status" value="1"/>
</dbReference>
<accession>A0AAV2Z8T8</accession>
<dbReference type="Gene3D" id="1.10.510.10">
    <property type="entry name" value="Transferase(Phosphotransferase) domain 1"/>
    <property type="match status" value="1"/>
</dbReference>
<feature type="domain" description="Protein kinase" evidence="2">
    <location>
        <begin position="1"/>
        <end position="176"/>
    </location>
</feature>
<evidence type="ECO:0000313" key="4">
    <source>
        <dbReference type="Proteomes" id="UP001146120"/>
    </source>
</evidence>
<dbReference type="Pfam" id="PF07714">
    <property type="entry name" value="PK_Tyr_Ser-Thr"/>
    <property type="match status" value="1"/>
</dbReference>
<dbReference type="InterPro" id="IPR051681">
    <property type="entry name" value="Ser/Thr_Kinases-Pseudokinases"/>
</dbReference>
<organism evidence="3 4">
    <name type="scientific">Lagenidium giganteum</name>
    <dbReference type="NCBI Taxonomy" id="4803"/>
    <lineage>
        <taxon>Eukaryota</taxon>
        <taxon>Sar</taxon>
        <taxon>Stramenopiles</taxon>
        <taxon>Oomycota</taxon>
        <taxon>Peronosporomycetes</taxon>
        <taxon>Pythiales</taxon>
        <taxon>Pythiaceae</taxon>
    </lineage>
</organism>
<evidence type="ECO:0000259" key="2">
    <source>
        <dbReference type="PROSITE" id="PS50011"/>
    </source>
</evidence>
<protein>
    <recommendedName>
        <fullName evidence="2">Protein kinase domain-containing protein</fullName>
    </recommendedName>
</protein>
<gene>
    <name evidence="3" type="ORF">N0F65_003877</name>
</gene>